<protein>
    <recommendedName>
        <fullName evidence="4">Tetratricopeptide repeat protein</fullName>
    </recommendedName>
</protein>
<proteinExistence type="predicted"/>
<dbReference type="RefSeq" id="WP_010381391.1">
    <property type="nucleotide sequence ID" value="NZ_AHCD03000017.1"/>
</dbReference>
<dbReference type="PANTHER" id="PTHR19959:SF119">
    <property type="entry name" value="FUNGAL LIPASE-LIKE DOMAIN-CONTAINING PROTEIN"/>
    <property type="match status" value="1"/>
</dbReference>
<dbReference type="InterPro" id="IPR019734">
    <property type="entry name" value="TPR_rpt"/>
</dbReference>
<gene>
    <name evidence="2" type="ORF">PRUB_a5383</name>
    <name evidence="1" type="ORF">PRUB_b0027</name>
</gene>
<accession>A0A8T0BY97</accession>
<dbReference type="InterPro" id="IPR011990">
    <property type="entry name" value="TPR-like_helical_dom_sf"/>
</dbReference>
<dbReference type="AlphaFoldDB" id="A0A8T0BY97"/>
<dbReference type="EMBL" id="AHCD03000044">
    <property type="protein sequence ID" value="KAF7780965.1"/>
    <property type="molecule type" value="Genomic_DNA"/>
</dbReference>
<evidence type="ECO:0000313" key="1">
    <source>
        <dbReference type="EMBL" id="KAF7780965.1"/>
    </source>
</evidence>
<name>A0A8T0BY97_9GAMM</name>
<dbReference type="Pfam" id="PF13374">
    <property type="entry name" value="TPR_10"/>
    <property type="match status" value="1"/>
</dbReference>
<dbReference type="PANTHER" id="PTHR19959">
    <property type="entry name" value="KINESIN LIGHT CHAIN"/>
    <property type="match status" value="1"/>
</dbReference>
<sequence length="825" mass="90488">MAERSVSVQGSANQSIIISGDHNQVGGAVEFRIPLVRHHTPARRRRGSQTPPNVLDILSAHNKALKLLGRGHELKLLNEWLSDDRDISVFAITASAGSGKTRLAIELCEQAEQQPGWAAGFVRSDDLAQLAHAFKFAQANWSHSLLLVVDYAGANAKALAQWLDALSQLDELVDGIRVRILLLEREASKEAGWWHTLTGSALGSDQARLDLFTQFEPYALAGLSDISLRRAVLCAALNAAQALVPHPQTSTIPEVGEQADFDTALADPQFGNPLALVMAGILCRDMLPRAALSLHYLAAAEKLAQREIDRFYKCFGEGGDAIKLAHCLCFHLLCGGLRIADMRQTLSAELVAMGWHSPSLDKELQALQQAFPPTDDGGESVRLSTTQPDLIAEAMCIQLLQSDQERNLKAPAILARTLEYGLEHAAAALVRLLQDFACPVSQPDAKQAQLLLWADELIDANQHNPLLLALLDGAIPLSSLTLAELACKLANLLYLHAEKQTQTPMSEQDIARLAKSINNFANRLSVLGQRESALAFVLKAVELRRKLAKRRPERFLPDLAMSLNSLANRQGELGAHEAALASALEALEFRRELAQINPDNFLPDLATSLNNIANQQGELGLREAALSNALEAVEHRRELVKVNPEAFLPDLAISLNNLANRQNELGDSKAALSNALEAVEYRRKLAQMHPDVYLPDLAISLNNLANIQSDQEQREAALSNALEAVKHFRALALASPDAFVPDLAMSLNNLANRQSDLGLYTPALSSGFEAIQMLFPYFIKWPQAYKTWMKVMLRNYRVACEALAQIPDSELIHSIVEKLNELEQE</sequence>
<dbReference type="SUPFAM" id="SSF52540">
    <property type="entry name" value="P-loop containing nucleoside triphosphate hydrolases"/>
    <property type="match status" value="1"/>
</dbReference>
<dbReference type="InterPro" id="IPR027417">
    <property type="entry name" value="P-loop_NTPase"/>
</dbReference>
<reference evidence="1" key="2">
    <citation type="submission" date="2015-06" db="EMBL/GenBank/DDBJ databases">
        <title>Genome sequence of Pseudoalteromonas rubra.</title>
        <authorList>
            <person name="Xie B.-B."/>
            <person name="Rong J.-C."/>
            <person name="Qin Q.-L."/>
            <person name="Zhang Y.-Z."/>
        </authorList>
    </citation>
    <scope>NUCLEOTIDE SEQUENCE</scope>
    <source>
        <strain evidence="1">DSM 6842</strain>
    </source>
</reference>
<evidence type="ECO:0000313" key="2">
    <source>
        <dbReference type="EMBL" id="KAF7789057.1"/>
    </source>
</evidence>
<organism evidence="1 3">
    <name type="scientific">Pseudoalteromonas rubra</name>
    <dbReference type="NCBI Taxonomy" id="43658"/>
    <lineage>
        <taxon>Bacteria</taxon>
        <taxon>Pseudomonadati</taxon>
        <taxon>Pseudomonadota</taxon>
        <taxon>Gammaproteobacteria</taxon>
        <taxon>Alteromonadales</taxon>
        <taxon>Pseudoalteromonadaceae</taxon>
        <taxon>Pseudoalteromonas</taxon>
    </lineage>
</organism>
<evidence type="ECO:0000313" key="3">
    <source>
        <dbReference type="Proteomes" id="UP000016480"/>
    </source>
</evidence>
<dbReference type="EMBL" id="AHCD03000017">
    <property type="protein sequence ID" value="KAF7789057.1"/>
    <property type="molecule type" value="Genomic_DNA"/>
</dbReference>
<dbReference type="Proteomes" id="UP000016480">
    <property type="component" value="Unassembled WGS sequence"/>
</dbReference>
<dbReference type="SMART" id="SM00028">
    <property type="entry name" value="TPR"/>
    <property type="match status" value="5"/>
</dbReference>
<dbReference type="Gene3D" id="1.25.40.10">
    <property type="entry name" value="Tetratricopeptide repeat domain"/>
    <property type="match status" value="2"/>
</dbReference>
<comment type="caution">
    <text evidence="1">The sequence shown here is derived from an EMBL/GenBank/DDBJ whole genome shotgun (WGS) entry which is preliminary data.</text>
</comment>
<evidence type="ECO:0008006" key="4">
    <source>
        <dbReference type="Google" id="ProtNLM"/>
    </source>
</evidence>
<dbReference type="SUPFAM" id="SSF48452">
    <property type="entry name" value="TPR-like"/>
    <property type="match status" value="2"/>
</dbReference>
<dbReference type="GeneID" id="61359927"/>
<reference evidence="1 3" key="1">
    <citation type="journal article" date="2012" name="J. Bacteriol.">
        <title>Genome sequence of the cycloprodigiosin-producing bacterial strain Pseudoalteromonas rubra ATCC 29570(T).</title>
        <authorList>
            <person name="Xie B.B."/>
            <person name="Shu Y.L."/>
            <person name="Qin Q.L."/>
            <person name="Rong J.C."/>
            <person name="Zhang X.Y."/>
            <person name="Chen X.L."/>
            <person name="Zhou B.C."/>
            <person name="Zhang Y.Z."/>
        </authorList>
    </citation>
    <scope>NUCLEOTIDE SEQUENCE [LARGE SCALE GENOMIC DNA]</scope>
    <source>
        <strain evidence="1 3">DSM 6842</strain>
    </source>
</reference>
<dbReference type="Gene3D" id="3.40.50.300">
    <property type="entry name" value="P-loop containing nucleotide triphosphate hydrolases"/>
    <property type="match status" value="1"/>
</dbReference>